<evidence type="ECO:0000256" key="1">
    <source>
        <dbReference type="SAM" id="MobiDB-lite"/>
    </source>
</evidence>
<keyword evidence="2" id="KW-0812">Transmembrane</keyword>
<keyword evidence="2" id="KW-0472">Membrane</keyword>
<feature type="region of interest" description="Disordered" evidence="1">
    <location>
        <begin position="538"/>
        <end position="619"/>
    </location>
</feature>
<dbReference type="Gene3D" id="2.40.70.10">
    <property type="entry name" value="Acid Proteases"/>
    <property type="match status" value="2"/>
</dbReference>
<dbReference type="SUPFAM" id="SSF50630">
    <property type="entry name" value="Acid proteases"/>
    <property type="match status" value="1"/>
</dbReference>
<reference evidence="5 6" key="1">
    <citation type="submission" date="2019-02" db="EMBL/GenBank/DDBJ databases">
        <title>Genome sequencing of the rare red list fungi Antrodiella citrinella (Flaviporus citrinellus).</title>
        <authorList>
            <person name="Buettner E."/>
            <person name="Kellner H."/>
        </authorList>
    </citation>
    <scope>NUCLEOTIDE SEQUENCE [LARGE SCALE GENOMIC DNA]</scope>
    <source>
        <strain evidence="5 6">DSM 108506</strain>
    </source>
</reference>
<dbReference type="OrthoDB" id="2563011at2759"/>
<feature type="chain" id="PRO_5020374554" description="Peptidase A1 domain-containing protein" evidence="3">
    <location>
        <begin position="24"/>
        <end position="619"/>
    </location>
</feature>
<dbReference type="AlphaFoldDB" id="A0A4S4MVM0"/>
<protein>
    <recommendedName>
        <fullName evidence="4">Peptidase A1 domain-containing protein</fullName>
    </recommendedName>
</protein>
<feature type="domain" description="Peptidase A1" evidence="4">
    <location>
        <begin position="58"/>
        <end position="428"/>
    </location>
</feature>
<feature type="transmembrane region" description="Helical" evidence="2">
    <location>
        <begin position="440"/>
        <end position="463"/>
    </location>
</feature>
<evidence type="ECO:0000256" key="2">
    <source>
        <dbReference type="SAM" id="Phobius"/>
    </source>
</evidence>
<keyword evidence="3" id="KW-0732">Signal</keyword>
<dbReference type="PROSITE" id="PS51767">
    <property type="entry name" value="PEPTIDASE_A1"/>
    <property type="match status" value="1"/>
</dbReference>
<evidence type="ECO:0000313" key="6">
    <source>
        <dbReference type="Proteomes" id="UP000308730"/>
    </source>
</evidence>
<keyword evidence="6" id="KW-1185">Reference proteome</keyword>
<evidence type="ECO:0000259" key="4">
    <source>
        <dbReference type="PROSITE" id="PS51767"/>
    </source>
</evidence>
<dbReference type="Proteomes" id="UP000308730">
    <property type="component" value="Unassembled WGS sequence"/>
</dbReference>
<dbReference type="InterPro" id="IPR021109">
    <property type="entry name" value="Peptidase_aspartic_dom_sf"/>
</dbReference>
<dbReference type="InterPro" id="IPR033121">
    <property type="entry name" value="PEPTIDASE_A1"/>
</dbReference>
<gene>
    <name evidence="5" type="ORF">EUX98_g3807</name>
</gene>
<organism evidence="5 6">
    <name type="scientific">Antrodiella citrinella</name>
    <dbReference type="NCBI Taxonomy" id="2447956"/>
    <lineage>
        <taxon>Eukaryota</taxon>
        <taxon>Fungi</taxon>
        <taxon>Dikarya</taxon>
        <taxon>Basidiomycota</taxon>
        <taxon>Agaricomycotina</taxon>
        <taxon>Agaricomycetes</taxon>
        <taxon>Polyporales</taxon>
        <taxon>Steccherinaceae</taxon>
        <taxon>Antrodiella</taxon>
    </lineage>
</organism>
<feature type="signal peptide" evidence="3">
    <location>
        <begin position="1"/>
        <end position="23"/>
    </location>
</feature>
<sequence>MVLSVPSFIAVVAILSLVHDAAAGILSKRQSSNSSSNVFVPVRVNLPLQYASTGNYILPVSMSNGSNAQHFNFTISTGSGLTYVGGDSCSSCSGVPLYNQSQSSTAHSFGTSADNTTFLSENTSGPVIKETCSIKSQNGTQWVYPNQTVVVINQQVPNGGLSNPLVGSGGGVSGIVGLGANLQQAPSSTSSAFQPAFSDSIYYQWLIDNPTALNFSFGMNLNPPTGGSQNSGGGDVSLFDGGNLDWLQPDPSKYDTNQVQWKSVSNAVTGGGANVTSNSTAAQDWTVSLDGFVFVDGDNKVQNTQSVVGQVEPMYPNLYLPLSEANLIHADIPGSEQAANLSTLGSTSTAWTVPCDSQFSFGFVVGTQTFTLDPSSLLLNLGNGVCATAIEGWTDPNQAEYLLGARFISSVYLIFQIGRDGSQTVGFAPRSFNTSSHTGAIVGGVVGGIIGGLLLAVLIFWFLRRRRHRMENSPGHYDGHLFEHKPDGANGVVPFTLGAPGVATATSTTGTIHSGVPLISPITSDALAVDNTPLADGMLPPAYDDAESNYTGTGGSSHGGTRSIPRVPVPPIDRKMAHRTQSPVAPVAVPESQSHVPPPSEPSEYPSSIPATSTEFTAE</sequence>
<proteinExistence type="predicted"/>
<keyword evidence="2" id="KW-1133">Transmembrane helix</keyword>
<accession>A0A4S4MVM0</accession>
<dbReference type="EMBL" id="SGPM01000083">
    <property type="protein sequence ID" value="THH30379.1"/>
    <property type="molecule type" value="Genomic_DNA"/>
</dbReference>
<name>A0A4S4MVM0_9APHY</name>
<dbReference type="Pfam" id="PF00026">
    <property type="entry name" value="Asp"/>
    <property type="match status" value="1"/>
</dbReference>
<comment type="caution">
    <text evidence="5">The sequence shown here is derived from an EMBL/GenBank/DDBJ whole genome shotgun (WGS) entry which is preliminary data.</text>
</comment>
<evidence type="ECO:0000256" key="3">
    <source>
        <dbReference type="SAM" id="SignalP"/>
    </source>
</evidence>
<evidence type="ECO:0000313" key="5">
    <source>
        <dbReference type="EMBL" id="THH30379.1"/>
    </source>
</evidence>